<evidence type="ECO:0000313" key="6">
    <source>
        <dbReference type="EMBL" id="PKY00208.1"/>
    </source>
</evidence>
<evidence type="ECO:0000256" key="4">
    <source>
        <dbReference type="ARBA" id="ARBA00023136"/>
    </source>
</evidence>
<dbReference type="RefSeq" id="XP_024688802.1">
    <property type="nucleotide sequence ID" value="XM_024834662.1"/>
</dbReference>
<sequence>MSSSSNPAIDFQLYRYVPSRAAAILFLVLFIITTAYHIYQVVRMRSWYMLVFVTGGVFQVIGYICRILAHDDNKSIPIYSVQTILILLAPPLYAASIYMTLGRLIRYLGAESQSLIPTKWLTKIFLVGDVVAFLMQAAGGGIMASGTIEAMETGENITIAGLCVQLLFFSVFIITSAVSHFRIRKNPTPTSLEVTAMDWRKTSWKTIMLVLYTSSVLILIRSIFRLVEYVQGNSGYLISHEVYMYVFDSMLMFLTMIVMSVYHPSKLLGSRANKERVNSW</sequence>
<name>A0A2I1CRG6_ASPC2</name>
<feature type="transmembrane region" description="Helical" evidence="5">
    <location>
        <begin position="46"/>
        <end position="64"/>
    </location>
</feature>
<dbReference type="GO" id="GO:0016020">
    <property type="term" value="C:membrane"/>
    <property type="evidence" value="ECO:0007669"/>
    <property type="project" value="UniProtKB-SubCell"/>
</dbReference>
<organism evidence="6 7">
    <name type="scientific">Aspergillus campestris (strain IBT 28561)</name>
    <dbReference type="NCBI Taxonomy" id="1392248"/>
    <lineage>
        <taxon>Eukaryota</taxon>
        <taxon>Fungi</taxon>
        <taxon>Dikarya</taxon>
        <taxon>Ascomycota</taxon>
        <taxon>Pezizomycotina</taxon>
        <taxon>Eurotiomycetes</taxon>
        <taxon>Eurotiomycetidae</taxon>
        <taxon>Eurotiales</taxon>
        <taxon>Aspergillaceae</taxon>
        <taxon>Aspergillus</taxon>
        <taxon>Aspergillus subgen. Circumdati</taxon>
    </lineage>
</organism>
<protein>
    <submittedName>
        <fullName evidence="6">RTA1 like protein</fullName>
    </submittedName>
</protein>
<accession>A0A2I1CRG6</accession>
<keyword evidence="2 5" id="KW-0812">Transmembrane</keyword>
<evidence type="ECO:0000256" key="3">
    <source>
        <dbReference type="ARBA" id="ARBA00022989"/>
    </source>
</evidence>
<dbReference type="InterPro" id="IPR007568">
    <property type="entry name" value="RTA1"/>
</dbReference>
<keyword evidence="3 5" id="KW-1133">Transmembrane helix</keyword>
<feature type="transmembrane region" description="Helical" evidence="5">
    <location>
        <begin position="20"/>
        <end position="39"/>
    </location>
</feature>
<dbReference type="AlphaFoldDB" id="A0A2I1CRG6"/>
<reference evidence="6" key="1">
    <citation type="submission" date="2016-12" db="EMBL/GenBank/DDBJ databases">
        <title>The genomes of Aspergillus section Nigri reveals drivers in fungal speciation.</title>
        <authorList>
            <consortium name="DOE Joint Genome Institute"/>
            <person name="Vesth T.C."/>
            <person name="Nybo J."/>
            <person name="Theobald S."/>
            <person name="Brandl J."/>
            <person name="Frisvad J.C."/>
            <person name="Nielsen K.F."/>
            <person name="Lyhne E.K."/>
            <person name="Kogle M.E."/>
            <person name="Kuo A."/>
            <person name="Riley R."/>
            <person name="Clum A."/>
            <person name="Nolan M."/>
            <person name="Lipzen A."/>
            <person name="Salamov A."/>
            <person name="Henrissat B."/>
            <person name="Wiebenga A."/>
            <person name="De vries R.P."/>
            <person name="Grigoriev I.V."/>
            <person name="Mortensen U.H."/>
            <person name="Andersen M.R."/>
            <person name="Baker S.E."/>
        </authorList>
    </citation>
    <scope>NUCLEOTIDE SEQUENCE</scope>
    <source>
        <strain evidence="6">IBT 28561</strain>
    </source>
</reference>
<comment type="subcellular location">
    <subcellularLocation>
        <location evidence="1">Membrane</location>
        <topology evidence="1">Multi-pass membrane protein</topology>
    </subcellularLocation>
</comment>
<dbReference type="GeneID" id="36542186"/>
<evidence type="ECO:0000256" key="5">
    <source>
        <dbReference type="SAM" id="Phobius"/>
    </source>
</evidence>
<dbReference type="EMBL" id="MSFM01000015">
    <property type="protein sequence ID" value="PKY00208.1"/>
    <property type="molecule type" value="Genomic_DNA"/>
</dbReference>
<dbReference type="Proteomes" id="UP000234254">
    <property type="component" value="Unassembled WGS sequence"/>
</dbReference>
<gene>
    <name evidence="6" type="ORF">P168DRAFT_260213</name>
</gene>
<feature type="transmembrane region" description="Helical" evidence="5">
    <location>
        <begin position="207"/>
        <end position="227"/>
    </location>
</feature>
<keyword evidence="4 5" id="KW-0472">Membrane</keyword>
<evidence type="ECO:0000256" key="1">
    <source>
        <dbReference type="ARBA" id="ARBA00004141"/>
    </source>
</evidence>
<dbReference type="Pfam" id="PF04479">
    <property type="entry name" value="RTA1"/>
    <property type="match status" value="1"/>
</dbReference>
<feature type="transmembrane region" description="Helical" evidence="5">
    <location>
        <begin position="76"/>
        <end position="99"/>
    </location>
</feature>
<dbReference type="PANTHER" id="PTHR31465:SF1">
    <property type="entry name" value="PROTEIN RTA1-RELATED"/>
    <property type="match status" value="1"/>
</dbReference>
<dbReference type="VEuPathDB" id="FungiDB:P168DRAFT_260213"/>
<feature type="transmembrane region" description="Helical" evidence="5">
    <location>
        <begin position="242"/>
        <end position="262"/>
    </location>
</feature>
<feature type="transmembrane region" description="Helical" evidence="5">
    <location>
        <begin position="120"/>
        <end position="145"/>
    </location>
</feature>
<comment type="caution">
    <text evidence="6">The sequence shown here is derived from an EMBL/GenBank/DDBJ whole genome shotgun (WGS) entry which is preliminary data.</text>
</comment>
<dbReference type="PANTHER" id="PTHR31465">
    <property type="entry name" value="PROTEIN RTA1-RELATED"/>
    <property type="match status" value="1"/>
</dbReference>
<proteinExistence type="predicted"/>
<feature type="transmembrane region" description="Helical" evidence="5">
    <location>
        <begin position="157"/>
        <end position="178"/>
    </location>
</feature>
<keyword evidence="7" id="KW-1185">Reference proteome</keyword>
<evidence type="ECO:0000313" key="7">
    <source>
        <dbReference type="Proteomes" id="UP000234254"/>
    </source>
</evidence>
<dbReference type="OrthoDB" id="3358017at2759"/>
<evidence type="ECO:0000256" key="2">
    <source>
        <dbReference type="ARBA" id="ARBA00022692"/>
    </source>
</evidence>